<feature type="compositionally biased region" description="Polar residues" evidence="1">
    <location>
        <begin position="1"/>
        <end position="20"/>
    </location>
</feature>
<evidence type="ECO:0000313" key="3">
    <source>
        <dbReference type="Proteomes" id="UP000822688"/>
    </source>
</evidence>
<dbReference type="Proteomes" id="UP000822688">
    <property type="component" value="Chromosome 12"/>
</dbReference>
<feature type="region of interest" description="Disordered" evidence="1">
    <location>
        <begin position="1"/>
        <end position="27"/>
    </location>
</feature>
<organism evidence="2 3">
    <name type="scientific">Ceratodon purpureus</name>
    <name type="common">Fire moss</name>
    <name type="synonym">Dicranum purpureum</name>
    <dbReference type="NCBI Taxonomy" id="3225"/>
    <lineage>
        <taxon>Eukaryota</taxon>
        <taxon>Viridiplantae</taxon>
        <taxon>Streptophyta</taxon>
        <taxon>Embryophyta</taxon>
        <taxon>Bryophyta</taxon>
        <taxon>Bryophytina</taxon>
        <taxon>Bryopsida</taxon>
        <taxon>Dicranidae</taxon>
        <taxon>Pseudoditrichales</taxon>
        <taxon>Ditrichaceae</taxon>
        <taxon>Ceratodon</taxon>
    </lineage>
</organism>
<reference evidence="2" key="1">
    <citation type="submission" date="2020-06" db="EMBL/GenBank/DDBJ databases">
        <title>WGS assembly of Ceratodon purpureus strain R40.</title>
        <authorList>
            <person name="Carey S.B."/>
            <person name="Jenkins J."/>
            <person name="Shu S."/>
            <person name="Lovell J.T."/>
            <person name="Sreedasyam A."/>
            <person name="Maumus F."/>
            <person name="Tiley G.P."/>
            <person name="Fernandez-Pozo N."/>
            <person name="Barry K."/>
            <person name="Chen C."/>
            <person name="Wang M."/>
            <person name="Lipzen A."/>
            <person name="Daum C."/>
            <person name="Saski C.A."/>
            <person name="Payton A.C."/>
            <person name="Mcbreen J.C."/>
            <person name="Conrad R.E."/>
            <person name="Kollar L.M."/>
            <person name="Olsson S."/>
            <person name="Huttunen S."/>
            <person name="Landis J.B."/>
            <person name="Wickett N.J."/>
            <person name="Johnson M.G."/>
            <person name="Rensing S.A."/>
            <person name="Grimwood J."/>
            <person name="Schmutz J."/>
            <person name="Mcdaniel S.F."/>
        </authorList>
    </citation>
    <scope>NUCLEOTIDE SEQUENCE</scope>
    <source>
        <strain evidence="2">R40</strain>
    </source>
</reference>
<keyword evidence="3" id="KW-1185">Reference proteome</keyword>
<dbReference type="EMBL" id="CM026433">
    <property type="protein sequence ID" value="KAG0553882.1"/>
    <property type="molecule type" value="Genomic_DNA"/>
</dbReference>
<name>A0A8T0G9D5_CERPU</name>
<proteinExistence type="predicted"/>
<dbReference type="AlphaFoldDB" id="A0A8T0G9D5"/>
<sequence>MLLGSTSTHDSLRHQQSSPSAAHPGSKSFSYPAHISLPLLTITMIERPGICPPKERVDDLLSAGTSSNLPFLRNLHFFPSGDHSLAILPATSRCHRCKITYCIVRSTVGASSNGTWACRYPNSVSRRTPCLSC</sequence>
<evidence type="ECO:0000256" key="1">
    <source>
        <dbReference type="SAM" id="MobiDB-lite"/>
    </source>
</evidence>
<evidence type="ECO:0000313" key="2">
    <source>
        <dbReference type="EMBL" id="KAG0553882.1"/>
    </source>
</evidence>
<accession>A0A8T0G9D5</accession>
<comment type="caution">
    <text evidence="2">The sequence shown here is derived from an EMBL/GenBank/DDBJ whole genome shotgun (WGS) entry which is preliminary data.</text>
</comment>
<protein>
    <submittedName>
        <fullName evidence="2">Uncharacterized protein</fullName>
    </submittedName>
</protein>
<gene>
    <name evidence="2" type="ORF">KC19_12G046300</name>
</gene>